<dbReference type="RefSeq" id="WP_069968359.1">
    <property type="nucleotide sequence ID" value="NZ_CM124774.1"/>
</dbReference>
<gene>
    <name evidence="1" type="ORF">BH720_16625</name>
</gene>
<dbReference type="AlphaFoldDB" id="A0A1E5QHI4"/>
<name>A0A1E5QHI4_9CYAN</name>
<dbReference type="STRING" id="1781255.BH720_16625"/>
<organism evidence="1">
    <name type="scientific">Desertifilum tharense IPPAS B-1220</name>
    <dbReference type="NCBI Taxonomy" id="1781255"/>
    <lineage>
        <taxon>Bacteria</taxon>
        <taxon>Bacillati</taxon>
        <taxon>Cyanobacteriota</taxon>
        <taxon>Cyanophyceae</taxon>
        <taxon>Desertifilales</taxon>
        <taxon>Desertifilaceae</taxon>
        <taxon>Desertifilum</taxon>
    </lineage>
</organism>
<sequence>MLGNTSIISTSPDVMGGTPVFAGTRVPVQTLLDYLKAGESIDDFLDGFPTVSREQVIALLEEAGKQLIGMVA</sequence>
<dbReference type="InterPro" id="IPR036388">
    <property type="entry name" value="WH-like_DNA-bd_sf"/>
</dbReference>
<evidence type="ECO:0000313" key="1">
    <source>
        <dbReference type="EMBL" id="OEJ74064.1"/>
    </source>
</evidence>
<dbReference type="InterPro" id="IPR007367">
    <property type="entry name" value="DUF433"/>
</dbReference>
<dbReference type="EMBL" id="MJGC01000074">
    <property type="protein sequence ID" value="OEJ74064.1"/>
    <property type="molecule type" value="Genomic_DNA"/>
</dbReference>
<dbReference type="OrthoDB" id="9809529at2"/>
<dbReference type="PANTHER" id="PTHR34849">
    <property type="entry name" value="SSL5025 PROTEIN"/>
    <property type="match status" value="1"/>
</dbReference>
<dbReference type="Gene3D" id="1.10.10.10">
    <property type="entry name" value="Winged helix-like DNA-binding domain superfamily/Winged helix DNA-binding domain"/>
    <property type="match status" value="1"/>
</dbReference>
<protein>
    <recommendedName>
        <fullName evidence="2">DUF433 domain-containing protein</fullName>
    </recommendedName>
</protein>
<reference evidence="1" key="1">
    <citation type="submission" date="2016-09" db="EMBL/GenBank/DDBJ databases">
        <title>Draft genome of thermotolerant cyanobacterium Desertifilum sp. strain IPPAS B-1220.</title>
        <authorList>
            <person name="Sinetova M.A."/>
            <person name="Bolakhan K."/>
            <person name="Zayadan B.K."/>
            <person name="Mironov K.S."/>
            <person name="Ustinova V."/>
            <person name="Kupriyanova E.V."/>
            <person name="Sidorov R.A."/>
            <person name="Skrypnik A.N."/>
            <person name="Gogoleva N.E."/>
            <person name="Gogolev Y.V."/>
            <person name="Los D.A."/>
        </authorList>
    </citation>
    <scope>NUCLEOTIDE SEQUENCE [LARGE SCALE GENOMIC DNA]</scope>
    <source>
        <strain evidence="1">IPPAS B-1220</strain>
    </source>
</reference>
<accession>A0A1E5QHI4</accession>
<proteinExistence type="predicted"/>
<dbReference type="Pfam" id="PF04255">
    <property type="entry name" value="DUF433"/>
    <property type="match status" value="1"/>
</dbReference>
<dbReference type="InterPro" id="IPR009057">
    <property type="entry name" value="Homeodomain-like_sf"/>
</dbReference>
<comment type="caution">
    <text evidence="1">The sequence shown here is derived from an EMBL/GenBank/DDBJ whole genome shotgun (WGS) entry which is preliminary data.</text>
</comment>
<dbReference type="SUPFAM" id="SSF46689">
    <property type="entry name" value="Homeodomain-like"/>
    <property type="match status" value="1"/>
</dbReference>
<dbReference type="PANTHER" id="PTHR34849:SF3">
    <property type="entry name" value="SSR2962 PROTEIN"/>
    <property type="match status" value="1"/>
</dbReference>
<evidence type="ECO:0008006" key="2">
    <source>
        <dbReference type="Google" id="ProtNLM"/>
    </source>
</evidence>